<reference evidence="2" key="1">
    <citation type="submission" date="2021-06" db="EMBL/GenBank/DDBJ databases">
        <title>Comparative genomics, transcriptomics and evolutionary studies reveal genomic signatures of adaptation to plant cell wall in hemibiotrophic fungi.</title>
        <authorList>
            <consortium name="DOE Joint Genome Institute"/>
            <person name="Baroncelli R."/>
            <person name="Diaz J.F."/>
            <person name="Benocci T."/>
            <person name="Peng M."/>
            <person name="Battaglia E."/>
            <person name="Haridas S."/>
            <person name="Andreopoulos W."/>
            <person name="Labutti K."/>
            <person name="Pangilinan J."/>
            <person name="Floch G.L."/>
            <person name="Makela M.R."/>
            <person name="Henrissat B."/>
            <person name="Grigoriev I.V."/>
            <person name="Crouch J.A."/>
            <person name="De Vries R.P."/>
            <person name="Sukno S.A."/>
            <person name="Thon M.R."/>
        </authorList>
    </citation>
    <scope>NUCLEOTIDE SEQUENCE</scope>
    <source>
        <strain evidence="2">MAFF235873</strain>
    </source>
</reference>
<organism evidence="2 3">
    <name type="scientific">Colletotrichum zoysiae</name>
    <dbReference type="NCBI Taxonomy" id="1216348"/>
    <lineage>
        <taxon>Eukaryota</taxon>
        <taxon>Fungi</taxon>
        <taxon>Dikarya</taxon>
        <taxon>Ascomycota</taxon>
        <taxon>Pezizomycotina</taxon>
        <taxon>Sordariomycetes</taxon>
        <taxon>Hypocreomycetidae</taxon>
        <taxon>Glomerellales</taxon>
        <taxon>Glomerellaceae</taxon>
        <taxon>Colletotrichum</taxon>
        <taxon>Colletotrichum graminicola species complex</taxon>
    </lineage>
</organism>
<keyword evidence="3" id="KW-1185">Reference proteome</keyword>
<dbReference type="Pfam" id="PF23549">
    <property type="entry name" value="Zn_ribbon_GRF_2"/>
    <property type="match status" value="1"/>
</dbReference>
<protein>
    <recommendedName>
        <fullName evidence="1">GRF-like zinc ribbon domain-containing protein</fullName>
    </recommendedName>
</protein>
<dbReference type="Proteomes" id="UP001232148">
    <property type="component" value="Unassembled WGS sequence"/>
</dbReference>
<evidence type="ECO:0000313" key="2">
    <source>
        <dbReference type="EMBL" id="KAK2031742.1"/>
    </source>
</evidence>
<name>A0AAD9HNW0_9PEZI</name>
<evidence type="ECO:0000313" key="3">
    <source>
        <dbReference type="Proteomes" id="UP001232148"/>
    </source>
</evidence>
<comment type="caution">
    <text evidence="2">The sequence shown here is derived from an EMBL/GenBank/DDBJ whole genome shotgun (WGS) entry which is preliminary data.</text>
</comment>
<accession>A0AAD9HNW0</accession>
<gene>
    <name evidence="2" type="ORF">LX32DRAFT_257372</name>
</gene>
<dbReference type="AlphaFoldDB" id="A0AAD9HNW0"/>
<dbReference type="InterPro" id="IPR056444">
    <property type="entry name" value="Zn_ribbon_GRF_2"/>
</dbReference>
<evidence type="ECO:0000259" key="1">
    <source>
        <dbReference type="Pfam" id="PF23549"/>
    </source>
</evidence>
<feature type="domain" description="GRF-like zinc ribbon" evidence="1">
    <location>
        <begin position="136"/>
        <end position="178"/>
    </location>
</feature>
<sequence>MWHQERGVLSTVHCGMDVMTSQYRLCAIAQILRYDSICETESETLALILSYHIQQKLFLKHVNPKKPYKSLVTSPGNIWFVFLLTSHHIQYLIAPSYPSNFSCHQGTSSSTESNMTRALRLAPPKQSAAALKEIPPPDCGNCKAAARRYITGHSNRKGNAGRPYYRCCGVFYCFADLRGYHPDNPRCNCDRPSRMQIAGPERNPPGGLHYVCMWGGCDFYLAHVDENGKQECFSWRRYGETSPTRCN</sequence>
<proteinExistence type="predicted"/>
<dbReference type="EMBL" id="MU842837">
    <property type="protein sequence ID" value="KAK2031742.1"/>
    <property type="molecule type" value="Genomic_DNA"/>
</dbReference>